<dbReference type="PROSITE" id="PS51819">
    <property type="entry name" value="VOC"/>
    <property type="match status" value="1"/>
</dbReference>
<gene>
    <name evidence="2" type="ORF">H8K43_06535</name>
</gene>
<accession>A0ABR7A331</accession>
<sequence>MLTQPRFVLAVPGLKVSVPFYRDKLGMDVEFEEGGWCFLSRDNFSLMLGECPDAIAPKALGDHSYFAYITVTDATALFEEFNSKLVEMMKPLTDEPWGMREFGIVSVDGHRIMFGEELDSNQDVSLNS</sequence>
<dbReference type="EMBL" id="JACOGD010000003">
    <property type="protein sequence ID" value="MBC3931325.1"/>
    <property type="molecule type" value="Genomic_DNA"/>
</dbReference>
<name>A0ABR7A331_9BURK</name>
<evidence type="ECO:0000313" key="2">
    <source>
        <dbReference type="EMBL" id="MBC3931325.1"/>
    </source>
</evidence>
<evidence type="ECO:0000259" key="1">
    <source>
        <dbReference type="PROSITE" id="PS51819"/>
    </source>
</evidence>
<dbReference type="Proteomes" id="UP000654304">
    <property type="component" value="Unassembled WGS sequence"/>
</dbReference>
<reference evidence="2 3" key="1">
    <citation type="submission" date="2020-08" db="EMBL/GenBank/DDBJ databases">
        <title>Novel species isolated from subtropical streams in China.</title>
        <authorList>
            <person name="Lu H."/>
        </authorList>
    </citation>
    <scope>NUCLEOTIDE SEQUENCE [LARGE SCALE GENOMIC DNA]</scope>
    <source>
        <strain evidence="2 3">CY22W</strain>
    </source>
</reference>
<dbReference type="Gene3D" id="3.10.180.10">
    <property type="entry name" value="2,3-Dihydroxybiphenyl 1,2-Dioxygenase, domain 1"/>
    <property type="match status" value="1"/>
</dbReference>
<proteinExistence type="predicted"/>
<organism evidence="2 3">
    <name type="scientific">Undibacterium curvum</name>
    <dbReference type="NCBI Taxonomy" id="2762294"/>
    <lineage>
        <taxon>Bacteria</taxon>
        <taxon>Pseudomonadati</taxon>
        <taxon>Pseudomonadota</taxon>
        <taxon>Betaproteobacteria</taxon>
        <taxon>Burkholderiales</taxon>
        <taxon>Oxalobacteraceae</taxon>
        <taxon>Undibacterium</taxon>
    </lineage>
</organism>
<dbReference type="SUPFAM" id="SSF54593">
    <property type="entry name" value="Glyoxalase/Bleomycin resistance protein/Dihydroxybiphenyl dioxygenase"/>
    <property type="match status" value="1"/>
</dbReference>
<comment type="caution">
    <text evidence="2">The sequence shown here is derived from an EMBL/GenBank/DDBJ whole genome shotgun (WGS) entry which is preliminary data.</text>
</comment>
<evidence type="ECO:0000313" key="3">
    <source>
        <dbReference type="Proteomes" id="UP000654304"/>
    </source>
</evidence>
<dbReference type="InterPro" id="IPR004360">
    <property type="entry name" value="Glyas_Fos-R_dOase_dom"/>
</dbReference>
<feature type="domain" description="VOC" evidence="1">
    <location>
        <begin position="1"/>
        <end position="117"/>
    </location>
</feature>
<protein>
    <submittedName>
        <fullName evidence="2">VOC family protein</fullName>
    </submittedName>
</protein>
<dbReference type="InterPro" id="IPR029068">
    <property type="entry name" value="Glyas_Bleomycin-R_OHBP_Dase"/>
</dbReference>
<dbReference type="Pfam" id="PF00903">
    <property type="entry name" value="Glyoxalase"/>
    <property type="match status" value="1"/>
</dbReference>
<dbReference type="InterPro" id="IPR037523">
    <property type="entry name" value="VOC_core"/>
</dbReference>
<keyword evidence="3" id="KW-1185">Reference proteome</keyword>